<name>A0A383EBY7_9ZZZZ</name>
<sequence length="73" mass="7857">MAIIAVYLTFIVSAAFVLTRHNTAGQTPGEPGLRLEAMEIVNTQGQIISTDAVALPVKVFDCTSKTMEMAEDE</sequence>
<proteinExistence type="predicted"/>
<evidence type="ECO:0000313" key="1">
    <source>
        <dbReference type="EMBL" id="SVE53913.1"/>
    </source>
</evidence>
<reference evidence="1" key="1">
    <citation type="submission" date="2018-05" db="EMBL/GenBank/DDBJ databases">
        <authorList>
            <person name="Lanie J.A."/>
            <person name="Ng W.-L."/>
            <person name="Kazmierczak K.M."/>
            <person name="Andrzejewski T.M."/>
            <person name="Davidsen T.M."/>
            <person name="Wayne K.J."/>
            <person name="Tettelin H."/>
            <person name="Glass J.I."/>
            <person name="Rusch D."/>
            <person name="Podicherti R."/>
            <person name="Tsui H.-C.T."/>
            <person name="Winkler M.E."/>
        </authorList>
    </citation>
    <scope>NUCLEOTIDE SEQUENCE</scope>
</reference>
<dbReference type="AlphaFoldDB" id="A0A383EBY7"/>
<gene>
    <name evidence="1" type="ORF">METZ01_LOCUS506767</name>
</gene>
<accession>A0A383EBY7</accession>
<feature type="non-terminal residue" evidence="1">
    <location>
        <position position="73"/>
    </location>
</feature>
<organism evidence="1">
    <name type="scientific">marine metagenome</name>
    <dbReference type="NCBI Taxonomy" id="408172"/>
    <lineage>
        <taxon>unclassified sequences</taxon>
        <taxon>metagenomes</taxon>
        <taxon>ecological metagenomes</taxon>
    </lineage>
</organism>
<protein>
    <submittedName>
        <fullName evidence="1">Uncharacterized protein</fullName>
    </submittedName>
</protein>
<dbReference type="EMBL" id="UINC01224335">
    <property type="protein sequence ID" value="SVE53913.1"/>
    <property type="molecule type" value="Genomic_DNA"/>
</dbReference>